<keyword evidence="2" id="KW-0472">Membrane</keyword>
<proteinExistence type="predicted"/>
<dbReference type="EMBL" id="CP016076">
    <property type="protein sequence ID" value="APU18036.1"/>
    <property type="molecule type" value="Genomic_DNA"/>
</dbReference>
<reference evidence="5" key="1">
    <citation type="submission" date="2016-06" db="EMBL/GenBank/DDBJ databases">
        <title>Complete genome sequence of Actinoalloteichus fjordicus DSM 46855 (=ADI127-17), type strain of the new species Actinoalloteichus fjordicus.</title>
        <authorList>
            <person name="Ruckert C."/>
            <person name="Nouioui I."/>
            <person name="Willmese J."/>
            <person name="van Wezel G."/>
            <person name="Klenk H.-P."/>
            <person name="Kalinowski J."/>
            <person name="Zotchev S.B."/>
        </authorList>
    </citation>
    <scope>NUCLEOTIDE SEQUENCE [LARGE SCALE GENOMIC DNA]</scope>
    <source>
        <strain evidence="5">ADI127-7</strain>
    </source>
</reference>
<gene>
    <name evidence="4" type="ORF">UA74_30225</name>
</gene>
<dbReference type="Proteomes" id="UP000185511">
    <property type="component" value="Chromosome"/>
</dbReference>
<evidence type="ECO:0000313" key="4">
    <source>
        <dbReference type="EMBL" id="APU18036.1"/>
    </source>
</evidence>
<keyword evidence="2" id="KW-1133">Transmembrane helix</keyword>
<accession>A0AAC9PVP3</accession>
<feature type="signal peptide" evidence="3">
    <location>
        <begin position="1"/>
        <end position="30"/>
    </location>
</feature>
<evidence type="ECO:0000256" key="3">
    <source>
        <dbReference type="SAM" id="SignalP"/>
    </source>
</evidence>
<feature type="transmembrane region" description="Helical" evidence="2">
    <location>
        <begin position="707"/>
        <end position="729"/>
    </location>
</feature>
<dbReference type="AlphaFoldDB" id="A0AAC9PVP3"/>
<feature type="region of interest" description="Disordered" evidence="1">
    <location>
        <begin position="740"/>
        <end position="925"/>
    </location>
</feature>
<evidence type="ECO:0000313" key="5">
    <source>
        <dbReference type="Proteomes" id="UP000185511"/>
    </source>
</evidence>
<sequence>MRRHIDHRRGGTRLLRAALAALVTAPLVLAGAVRPAAAQPDETLAELHIDALEPRVVVEDGDQLLRITGTLTNTSDRSIAEISVRAQRGEPLRTTDETLASLRGGSETNSGSSEFMPVASPLDSGESTEFTVSVPVSGADGLQISEPGVYPLLMNVNGMPDYGNQARIATADLLLPVLGVPGGASAEPSVQPATTLIWPLADEPRVIRNGADGETVLTDDELASSLVGDGRLAMLLNAMSDSVPPASELSRSICFAVDPDLLVTVDAMQDGYQVRSGTGELVDGVGAAAAGVWLHRLRDVAQGRCLVAMPYADADLVALSRADRPDLIELALDRGATVVEEVVGTRPMENLVWPADGVLDEQTLDTLVEAGVTSTLLHPRSLAEAPPQLTSTSVQTTVETETPPVAIQLDPLVGDVLAGSTTTGWRPQSMVAAAGSTVPPGVRDPLQDVLSMLAFRAIGDSSAAPATRMVIAPPRRWQPEAEDLSILIGELGRLFESGLAVPAPLAEGLDAPEGTSALSYPPEAGAAELQPSVSAEVSRAATLVQEFESAMSADPSVPPESRTEPVDLVQPVELGLLRGMSSSLRGNEQAAMNVVNRAVDELSRLRDRVQVNDPGIPLSLAASDSPLPLSVTNDLPVDIRVQVTLENSPGLRAASVQEFAVPAHNSRAIRVPAEVSRSGQFTTDVALRTPDGTELGSPVRFVVMSTAYGTLTLILTIVAGATLILLVTYRLVRRIRAGRAGGPVDTEDANARKPPEGAEESAGSESDRGPSESGTSSDTDDARPDGSDAHESDARGSDADGSAAPRSHSDGSAADESDTKGLDTEGLDTGGSAEETSDGRHQGRSADAGSSVSRPSEPGSAGVHSADATSSDPQASDAASADSAAANEDESRSTTETWLSAERAGVGSDEPGTRRGATSGKRSGE</sequence>
<feature type="compositionally biased region" description="Low complexity" evidence="1">
    <location>
        <begin position="865"/>
        <end position="886"/>
    </location>
</feature>
<evidence type="ECO:0000256" key="1">
    <source>
        <dbReference type="SAM" id="MobiDB-lite"/>
    </source>
</evidence>
<keyword evidence="2" id="KW-0812">Transmembrane</keyword>
<keyword evidence="3" id="KW-0732">Signal</keyword>
<feature type="region of interest" description="Disordered" evidence="1">
    <location>
        <begin position="100"/>
        <end position="126"/>
    </location>
</feature>
<evidence type="ECO:0008006" key="6">
    <source>
        <dbReference type="Google" id="ProtNLM"/>
    </source>
</evidence>
<organism evidence="4 5">
    <name type="scientific">Actinoalloteichus fjordicus</name>
    <dbReference type="NCBI Taxonomy" id="1612552"/>
    <lineage>
        <taxon>Bacteria</taxon>
        <taxon>Bacillati</taxon>
        <taxon>Actinomycetota</taxon>
        <taxon>Actinomycetes</taxon>
        <taxon>Pseudonocardiales</taxon>
        <taxon>Pseudonocardiaceae</taxon>
        <taxon>Actinoalloteichus</taxon>
    </lineage>
</organism>
<feature type="compositionally biased region" description="Basic and acidic residues" evidence="1">
    <location>
        <begin position="780"/>
        <end position="798"/>
    </location>
</feature>
<evidence type="ECO:0000256" key="2">
    <source>
        <dbReference type="SAM" id="Phobius"/>
    </source>
</evidence>
<dbReference type="KEGG" id="acad:UA74_30225"/>
<feature type="chain" id="PRO_5042202997" description="Glycoprotein" evidence="3">
    <location>
        <begin position="31"/>
        <end position="925"/>
    </location>
</feature>
<name>A0AAC9PVP3_9PSEU</name>
<keyword evidence="5" id="KW-1185">Reference proteome</keyword>
<protein>
    <recommendedName>
        <fullName evidence="6">Glycoprotein</fullName>
    </recommendedName>
</protein>
<dbReference type="Pfam" id="PF19516">
    <property type="entry name" value="DUF6049"/>
    <property type="match status" value="2"/>
</dbReference>
<dbReference type="InterPro" id="IPR046112">
    <property type="entry name" value="DUF6049"/>
</dbReference>
<dbReference type="RefSeq" id="WP_075743219.1">
    <property type="nucleotide sequence ID" value="NZ_CP016076.1"/>
</dbReference>